<dbReference type="PANTHER" id="PTHR41313:SF1">
    <property type="entry name" value="DNA METHYLASE ADENINE-SPECIFIC DOMAIN-CONTAINING PROTEIN"/>
    <property type="match status" value="1"/>
</dbReference>
<proteinExistence type="predicted"/>
<dbReference type="GO" id="GO:0004386">
    <property type="term" value="F:helicase activity"/>
    <property type="evidence" value="ECO:0007669"/>
    <property type="project" value="UniProtKB-KW"/>
</dbReference>
<geneLocation type="plasmid" evidence="3 4">
    <name>unnamed</name>
</geneLocation>
<evidence type="ECO:0000259" key="2">
    <source>
        <dbReference type="PROSITE" id="PS51194"/>
    </source>
</evidence>
<organism evidence="3 4">
    <name type="scientific">Brevibacterium spongiae</name>
    <dbReference type="NCBI Taxonomy" id="2909672"/>
    <lineage>
        <taxon>Bacteria</taxon>
        <taxon>Bacillati</taxon>
        <taxon>Actinomycetota</taxon>
        <taxon>Actinomycetes</taxon>
        <taxon>Micrococcales</taxon>
        <taxon>Brevibacteriaceae</taxon>
        <taxon>Brevibacterium</taxon>
    </lineage>
</organism>
<feature type="compositionally biased region" description="Basic and acidic residues" evidence="1">
    <location>
        <begin position="40"/>
        <end position="58"/>
    </location>
</feature>
<reference evidence="3" key="1">
    <citation type="submission" date="2022-03" db="EMBL/GenBank/DDBJ databases">
        <title>Brevibacterium spongiae sp. nov., isolated from marine sponge.</title>
        <authorList>
            <person name="Li Z."/>
            <person name="Zhang M."/>
        </authorList>
    </citation>
    <scope>NUCLEOTIDE SEQUENCE</scope>
    <source>
        <strain evidence="3">WHS-Z9</strain>
        <plasmid evidence="3">unnamed</plasmid>
    </source>
</reference>
<dbReference type="PROSITE" id="PS51194">
    <property type="entry name" value="HELICASE_CTER"/>
    <property type="match status" value="1"/>
</dbReference>
<dbReference type="InterPro" id="IPR052933">
    <property type="entry name" value="DNA_Protect_Modify"/>
</dbReference>
<dbReference type="InterPro" id="IPR027417">
    <property type="entry name" value="P-loop_NTPase"/>
</dbReference>
<evidence type="ECO:0000313" key="3">
    <source>
        <dbReference type="EMBL" id="UVI38035.1"/>
    </source>
</evidence>
<feature type="region of interest" description="Disordered" evidence="1">
    <location>
        <begin position="1789"/>
        <end position="1863"/>
    </location>
</feature>
<dbReference type="InterPro" id="IPR029063">
    <property type="entry name" value="SAM-dependent_MTases_sf"/>
</dbReference>
<evidence type="ECO:0000313" key="4">
    <source>
        <dbReference type="Proteomes" id="UP001064879"/>
    </source>
</evidence>
<keyword evidence="3" id="KW-0347">Helicase</keyword>
<feature type="compositionally biased region" description="Basic and acidic residues" evidence="1">
    <location>
        <begin position="1839"/>
        <end position="1863"/>
    </location>
</feature>
<dbReference type="Proteomes" id="UP001064879">
    <property type="component" value="Plasmid unnamed"/>
</dbReference>
<feature type="region of interest" description="Disordered" evidence="1">
    <location>
        <begin position="23"/>
        <end position="135"/>
    </location>
</feature>
<gene>
    <name evidence="3" type="ORF">L1F31_18800</name>
</gene>
<dbReference type="Gene3D" id="3.40.50.150">
    <property type="entry name" value="Vaccinia Virus protein VP39"/>
    <property type="match status" value="1"/>
</dbReference>
<feature type="compositionally biased region" description="Polar residues" evidence="1">
    <location>
        <begin position="81"/>
        <end position="91"/>
    </location>
</feature>
<dbReference type="SUPFAM" id="SSF52540">
    <property type="entry name" value="P-loop containing nucleoside triphosphate hydrolases"/>
    <property type="match status" value="2"/>
</dbReference>
<dbReference type="SMART" id="SM00490">
    <property type="entry name" value="HELICc"/>
    <property type="match status" value="1"/>
</dbReference>
<dbReference type="SUPFAM" id="SSF53335">
    <property type="entry name" value="S-adenosyl-L-methionine-dependent methyltransferases"/>
    <property type="match status" value="1"/>
</dbReference>
<dbReference type="Gene3D" id="3.40.50.300">
    <property type="entry name" value="P-loop containing nucleotide triphosphate hydrolases"/>
    <property type="match status" value="2"/>
</dbReference>
<accession>A0ABY5SUM7</accession>
<keyword evidence="3" id="KW-0614">Plasmid</keyword>
<keyword evidence="3" id="KW-0067">ATP-binding</keyword>
<feature type="compositionally biased region" description="Basic and acidic residues" evidence="1">
    <location>
        <begin position="92"/>
        <end position="130"/>
    </location>
</feature>
<keyword evidence="4" id="KW-1185">Reference proteome</keyword>
<feature type="domain" description="Helicase C-terminal" evidence="2">
    <location>
        <begin position="1377"/>
        <end position="1558"/>
    </location>
</feature>
<dbReference type="Pfam" id="PF00271">
    <property type="entry name" value="Helicase_C"/>
    <property type="match status" value="1"/>
</dbReference>
<evidence type="ECO:0000256" key="1">
    <source>
        <dbReference type="SAM" id="MobiDB-lite"/>
    </source>
</evidence>
<protein>
    <submittedName>
        <fullName evidence="3">Helicase</fullName>
    </submittedName>
</protein>
<keyword evidence="3" id="KW-0378">Hydrolase</keyword>
<keyword evidence="3" id="KW-0547">Nucleotide-binding</keyword>
<name>A0ABY5SUM7_9MICO</name>
<dbReference type="PANTHER" id="PTHR41313">
    <property type="entry name" value="ADENINE-SPECIFIC METHYLTRANSFERASE"/>
    <property type="match status" value="1"/>
</dbReference>
<sequence>MARGRKNTPTEGQLDIFDALMDIESEDRELTPGEDQSNENDERRAGVRAEVRSEEVQHDSGPGDLFSFLAPGAAERGTGSDRGNATGTQERGSADDHRSAPSEREPGSRDRVAGDRARQIPGGGRRDRPAPGELTPEATETFAERPQETAEAFRLQSSDQYAPSGAKSRYRANIEAIRTVRTLEAEARPATRPEQETLAAWSSWGAVADVFDSRKDNWAAERAELRDLLTDEEYDAAQRTTINAHYTDPRLVTAMWDSLEKLGISEGRVLEPGSGSGNYIGTAPEAMTMVGVELDPLTASIARHLYPQADVRTESFAHTLIRPGEYDAAIGNVPFGDIKLTDPTWNPDRRFSMHNHFMRKAAGGLHEGGVMVMLTSSYSMDTQNPAFRAEMSKDTDFLGAVRLPSGSHRRTAGTDVVTDVLVFRKRLQGEEPTAETRQWVKTSHIEVTDSQGIVKSPRTNDYFIAHPENVLGEYGIGGQFSNQLTVTAPSLDDVPDQLRDRLDSIIGHANAQGRGYVPLSTEAQAERREELAHATKLTAGTLTVENGEIKQVSPTQTLRPFDVPKSRQAELKSLLGIRDAMSAVIQDQASTVADTDASIELRENARALWEAHVEKYGPINRFTSKWVEKEQDNPLTGERETVRVEKRTPPPVNRFARRDPMWSLVAATENFNEDTQEATPADILTRRTVSVHRPLLGADTPEEALALVLDDTGRADIDQVAARLGTDPADARTQLGTLVFDDPDSEEIITRAEYLSGHVRDKLDRALAKAEEEPDAGWDVNVAALEAVIPEDVPIGDIEAQVGAVWIPAADHEQFLQELTGDVHATVENHGAGYWTVKGSRNGRAGARATAEWGTDRRPAHDLFESLVSASEIKVEDTVHDGFGNKSRVPNETETQAAKDKADAIAERFSEWVWEDTDRAERLSAAYNRQFNSLVARDYTEEGERLTLPGLAADFTPDPHQRTAVARMVNEQAVGLFHQVGAGKTAATVMGAMELKRRGLINKPAVLVPGHMLAQFTREWQQLYPQAKLLSAGADDMKVVKGDKTARRQFVAQAAANNWDGIIMTHSAFEKLDVTDATLTAYMNKNISELRDAYEIMRDDPEAKFTGTVKQIENRIAKQEARLEKALDGRDVDGLTITDTGIDYLAIDEAHLFKNLNTVSSIPGASIQGSQRATDMEMKIGHLRDTYGSRVVTMATGTPIANSISEAHVMMRYLRPDLLEKTGVSAFDDWAKTFGETVSRPERNAAGQLVFKERFAKFKNVPEMLGAWQQFADVKMSEDLNLGVPDMVLNSDGQRRPQIEVIARSNTLARYMESLEARLDRLAAAGGRPEKGEDNHLTVYGDGRKAGLDPRLVGEDPGGEYLKVDKVAANIAEIWRENKDTIYPLESGAGDSENPGALQIVFCDLSTPNPTKWNFYDQLKSDLTAKHGMDRDRIRFIHEAKNDGQKNELFRQARNGEIDVLIGSTQRMGTGANIQLRAKALHHVDCPWRPDEVTQREGRIIRRGNANDEVHVIRYATDDSFDSTAWGTIARKAAPIQQIMRGRIDVRELDDPGNMELDAKTIMGAASGNPLILEKVELEAEVDTLQRQLRSHDRQEQANQHKLNVATNQNLFAVEAQPEIASMIERTRIPDDFTATVNGRTYDKRTDATAALISDVVDLAGNGRRAAFHLANEERAGLMQLHGHDIGWRVSAGPAVNAQVIFTLDGSDLDKTKVAYPWTDLVKESAPNVVVSLENRIKALPKLGDELKQLEATSTAEIATLTPKVGQPFAHESELAELKAKLEEVNTKLNLSTNQPGSDGGSPERGGVDAQARAVLEQVSKNRATPGQELAHDGTSTWDKPESYRDRTSATERSRGVPEHERN</sequence>
<dbReference type="InterPro" id="IPR001650">
    <property type="entry name" value="Helicase_C-like"/>
</dbReference>
<dbReference type="RefSeq" id="WP_265420518.1">
    <property type="nucleotide sequence ID" value="NZ_CP093444.1"/>
</dbReference>
<dbReference type="EMBL" id="CP093444">
    <property type="protein sequence ID" value="UVI38035.1"/>
    <property type="molecule type" value="Genomic_DNA"/>
</dbReference>